<protein>
    <submittedName>
        <fullName evidence="2">Type II toxin-antitoxin system RelE/ParE family toxin</fullName>
    </submittedName>
</protein>
<evidence type="ECO:0000313" key="2">
    <source>
        <dbReference type="EMBL" id="HIU24090.1"/>
    </source>
</evidence>
<reference evidence="2" key="1">
    <citation type="submission" date="2020-10" db="EMBL/GenBank/DDBJ databases">
        <authorList>
            <person name="Gilroy R."/>
        </authorList>
    </citation>
    <scope>NUCLEOTIDE SEQUENCE</scope>
    <source>
        <strain evidence="2">ChiHjej12B11-29160</strain>
    </source>
</reference>
<evidence type="ECO:0000313" key="3">
    <source>
        <dbReference type="Proteomes" id="UP000824078"/>
    </source>
</evidence>
<keyword evidence="1" id="KW-1277">Toxin-antitoxin system</keyword>
<organism evidence="2 3">
    <name type="scientific">Candidatus Coprovicinus avistercoris</name>
    <dbReference type="NCBI Taxonomy" id="2840754"/>
    <lineage>
        <taxon>Bacteria</taxon>
        <taxon>Bacillati</taxon>
        <taxon>Actinomycetota</taxon>
        <taxon>Coriobacteriia</taxon>
        <taxon>Coriobacteriales</taxon>
        <taxon>Coriobacteriaceae</taxon>
        <taxon>Coriobacteriaceae incertae sedis</taxon>
        <taxon>Candidatus Coprovicinus</taxon>
    </lineage>
</organism>
<sequence length="110" mass="12718">MSYRILPTKRFKTRLESALTYISLDLANPIAAKTLLDAVKNTFSLLANTPFAFPEEEDMKKRTGVAVRKVPVRNYRIYYTVDEQNQIVYPQTFVHSSQDTARLDFDEPIN</sequence>
<dbReference type="Pfam" id="PF05016">
    <property type="entry name" value="ParE_toxin"/>
    <property type="match status" value="1"/>
</dbReference>
<comment type="caution">
    <text evidence="2">The sequence shown here is derived from an EMBL/GenBank/DDBJ whole genome shotgun (WGS) entry which is preliminary data.</text>
</comment>
<dbReference type="SUPFAM" id="SSF143011">
    <property type="entry name" value="RelE-like"/>
    <property type="match status" value="1"/>
</dbReference>
<evidence type="ECO:0000256" key="1">
    <source>
        <dbReference type="ARBA" id="ARBA00022649"/>
    </source>
</evidence>
<dbReference type="AlphaFoldDB" id="A0A9D1HZG6"/>
<reference evidence="2" key="2">
    <citation type="journal article" date="2021" name="PeerJ">
        <title>Extensive microbial diversity within the chicken gut microbiome revealed by metagenomics and culture.</title>
        <authorList>
            <person name="Gilroy R."/>
            <person name="Ravi A."/>
            <person name="Getino M."/>
            <person name="Pursley I."/>
            <person name="Horton D.L."/>
            <person name="Alikhan N.F."/>
            <person name="Baker D."/>
            <person name="Gharbi K."/>
            <person name="Hall N."/>
            <person name="Watson M."/>
            <person name="Adriaenssens E.M."/>
            <person name="Foster-Nyarko E."/>
            <person name="Jarju S."/>
            <person name="Secka A."/>
            <person name="Antonio M."/>
            <person name="Oren A."/>
            <person name="Chaudhuri R.R."/>
            <person name="La Ragione R."/>
            <person name="Hildebrand F."/>
            <person name="Pallen M.J."/>
        </authorList>
    </citation>
    <scope>NUCLEOTIDE SEQUENCE</scope>
    <source>
        <strain evidence="2">ChiHjej12B11-29160</strain>
    </source>
</reference>
<dbReference type="EMBL" id="DVMQ01000014">
    <property type="protein sequence ID" value="HIU24090.1"/>
    <property type="molecule type" value="Genomic_DNA"/>
</dbReference>
<dbReference type="Gene3D" id="3.30.2310.20">
    <property type="entry name" value="RelE-like"/>
    <property type="match status" value="1"/>
</dbReference>
<dbReference type="InterPro" id="IPR035093">
    <property type="entry name" value="RelE/ParE_toxin_dom_sf"/>
</dbReference>
<gene>
    <name evidence="2" type="ORF">IAD17_04145</name>
</gene>
<proteinExistence type="predicted"/>
<name>A0A9D1HZG6_9ACTN</name>
<dbReference type="Proteomes" id="UP000824078">
    <property type="component" value="Unassembled WGS sequence"/>
</dbReference>
<accession>A0A9D1HZG6</accession>
<dbReference type="InterPro" id="IPR007712">
    <property type="entry name" value="RelE/ParE_toxin"/>
</dbReference>